<evidence type="ECO:0000256" key="1">
    <source>
        <dbReference type="SAM" id="MobiDB-lite"/>
    </source>
</evidence>
<evidence type="ECO:0000313" key="2">
    <source>
        <dbReference type="EMBL" id="KAF9678030.1"/>
    </source>
</evidence>
<organism evidence="2 3">
    <name type="scientific">Salix dunnii</name>
    <dbReference type="NCBI Taxonomy" id="1413687"/>
    <lineage>
        <taxon>Eukaryota</taxon>
        <taxon>Viridiplantae</taxon>
        <taxon>Streptophyta</taxon>
        <taxon>Embryophyta</taxon>
        <taxon>Tracheophyta</taxon>
        <taxon>Spermatophyta</taxon>
        <taxon>Magnoliopsida</taxon>
        <taxon>eudicotyledons</taxon>
        <taxon>Gunneridae</taxon>
        <taxon>Pentapetalae</taxon>
        <taxon>rosids</taxon>
        <taxon>fabids</taxon>
        <taxon>Malpighiales</taxon>
        <taxon>Salicaceae</taxon>
        <taxon>Saliceae</taxon>
        <taxon>Salix</taxon>
    </lineage>
</organism>
<comment type="caution">
    <text evidence="2">The sequence shown here is derived from an EMBL/GenBank/DDBJ whole genome shotgun (WGS) entry which is preliminary data.</text>
</comment>
<proteinExistence type="predicted"/>
<feature type="compositionally biased region" description="Basic and acidic residues" evidence="1">
    <location>
        <begin position="103"/>
        <end position="114"/>
    </location>
</feature>
<gene>
    <name evidence="2" type="ORF">SADUNF_Sadunf08G0169500</name>
</gene>
<dbReference type="EMBL" id="JADGMS010000008">
    <property type="protein sequence ID" value="KAF9678030.1"/>
    <property type="molecule type" value="Genomic_DNA"/>
</dbReference>
<keyword evidence="3" id="KW-1185">Reference proteome</keyword>
<name>A0A835JV42_9ROSI</name>
<sequence>MADGETRLKKSSGERVVFESMRFTGMIRLLTPELKAVYIALSPYECSYAELSRGMSSLPGPDRKPRPEYNEKKRSESFTRKAKTENAYSPGRAIQSNPSQARIKTDHADKRRVV</sequence>
<feature type="compositionally biased region" description="Basic and acidic residues" evidence="1">
    <location>
        <begin position="61"/>
        <end position="84"/>
    </location>
</feature>
<evidence type="ECO:0000313" key="3">
    <source>
        <dbReference type="Proteomes" id="UP000657918"/>
    </source>
</evidence>
<accession>A0A835JV42</accession>
<reference evidence="2 3" key="1">
    <citation type="submission" date="2020-10" db="EMBL/GenBank/DDBJ databases">
        <title>Plant Genome Project.</title>
        <authorList>
            <person name="Zhang R.-G."/>
        </authorList>
    </citation>
    <scope>NUCLEOTIDE SEQUENCE [LARGE SCALE GENOMIC DNA]</scope>
    <source>
        <strain evidence="2">FAFU-HL-1</strain>
        <tissue evidence="2">Leaf</tissue>
    </source>
</reference>
<protein>
    <submittedName>
        <fullName evidence="2">Uncharacterized protein</fullName>
    </submittedName>
</protein>
<feature type="region of interest" description="Disordered" evidence="1">
    <location>
        <begin position="52"/>
        <end position="114"/>
    </location>
</feature>
<dbReference type="Proteomes" id="UP000657918">
    <property type="component" value="Chromosome 8"/>
</dbReference>
<dbReference type="AlphaFoldDB" id="A0A835JV42"/>